<dbReference type="AlphaFoldDB" id="A0A4D7B501"/>
<gene>
    <name evidence="2" type="ORF">E8M01_29725</name>
</gene>
<dbReference type="PROSITE" id="PS51318">
    <property type="entry name" value="TAT"/>
    <property type="match status" value="1"/>
</dbReference>
<protein>
    <recommendedName>
        <fullName evidence="4">DUF3035 domain-containing protein</fullName>
    </recommendedName>
</protein>
<dbReference type="EMBL" id="CP039690">
    <property type="protein sequence ID" value="QCI68041.1"/>
    <property type="molecule type" value="Genomic_DNA"/>
</dbReference>
<feature type="compositionally biased region" description="Pro residues" evidence="1">
    <location>
        <begin position="67"/>
        <end position="82"/>
    </location>
</feature>
<evidence type="ECO:0000313" key="2">
    <source>
        <dbReference type="EMBL" id="QCI68041.1"/>
    </source>
</evidence>
<sequence>MTSSRLDRRLVLRAGALAALGLGLTACESLQDIPAMFERRAPPLPGDRQAVFPEGVPGVDRSIPQPANAPPDVAPPAPPAEQPPAEQQPRRRRGSRPAAQDPG</sequence>
<name>A0A4D7B501_9HYPH</name>
<organism evidence="2 3">
    <name type="scientific">Phreatobacter stygius</name>
    <dbReference type="NCBI Taxonomy" id="1940610"/>
    <lineage>
        <taxon>Bacteria</taxon>
        <taxon>Pseudomonadati</taxon>
        <taxon>Pseudomonadota</taxon>
        <taxon>Alphaproteobacteria</taxon>
        <taxon>Hyphomicrobiales</taxon>
        <taxon>Phreatobacteraceae</taxon>
        <taxon>Phreatobacter</taxon>
    </lineage>
</organism>
<proteinExistence type="predicted"/>
<dbReference type="RefSeq" id="WP_136963461.1">
    <property type="nucleotide sequence ID" value="NZ_CP039690.1"/>
</dbReference>
<evidence type="ECO:0000313" key="3">
    <source>
        <dbReference type="Proteomes" id="UP000298781"/>
    </source>
</evidence>
<reference evidence="2 3" key="1">
    <citation type="submission" date="2019-04" db="EMBL/GenBank/DDBJ databases">
        <title>Phreatobacter aquaticus sp. nov.</title>
        <authorList>
            <person name="Choi A."/>
        </authorList>
    </citation>
    <scope>NUCLEOTIDE SEQUENCE [LARGE SCALE GENOMIC DNA]</scope>
    <source>
        <strain evidence="2 3">KCTC 52518</strain>
    </source>
</reference>
<keyword evidence="3" id="KW-1185">Reference proteome</keyword>
<dbReference type="InterPro" id="IPR006311">
    <property type="entry name" value="TAT_signal"/>
</dbReference>
<evidence type="ECO:0000256" key="1">
    <source>
        <dbReference type="SAM" id="MobiDB-lite"/>
    </source>
</evidence>
<evidence type="ECO:0008006" key="4">
    <source>
        <dbReference type="Google" id="ProtNLM"/>
    </source>
</evidence>
<dbReference type="OrthoDB" id="8247660at2"/>
<dbReference type="KEGG" id="pstg:E8M01_29725"/>
<accession>A0A4D7B501</accession>
<feature type="region of interest" description="Disordered" evidence="1">
    <location>
        <begin position="40"/>
        <end position="103"/>
    </location>
</feature>
<dbReference type="Proteomes" id="UP000298781">
    <property type="component" value="Chromosome"/>
</dbReference>
<dbReference type="PROSITE" id="PS51257">
    <property type="entry name" value="PROKAR_LIPOPROTEIN"/>
    <property type="match status" value="1"/>
</dbReference>